<protein>
    <submittedName>
        <fullName evidence="4">UDP:flavonoid glycosyltransferase YjiC, YdhE family</fullName>
    </submittedName>
</protein>
<dbReference type="AlphaFoldDB" id="A0A1H8MVR0"/>
<keyword evidence="5" id="KW-1185">Reference proteome</keyword>
<dbReference type="Pfam" id="PF03033">
    <property type="entry name" value="Glyco_transf_28"/>
    <property type="match status" value="1"/>
</dbReference>
<dbReference type="GO" id="GO:0008194">
    <property type="term" value="F:UDP-glycosyltransferase activity"/>
    <property type="evidence" value="ECO:0007669"/>
    <property type="project" value="InterPro"/>
</dbReference>
<evidence type="ECO:0000313" key="5">
    <source>
        <dbReference type="Proteomes" id="UP000181951"/>
    </source>
</evidence>
<dbReference type="InterPro" id="IPR050426">
    <property type="entry name" value="Glycosyltransferase_28"/>
</dbReference>
<dbReference type="PANTHER" id="PTHR48050:SF13">
    <property type="entry name" value="STEROL 3-BETA-GLUCOSYLTRANSFERASE UGT80A2"/>
    <property type="match status" value="1"/>
</dbReference>
<dbReference type="GO" id="GO:0005975">
    <property type="term" value="P:carbohydrate metabolic process"/>
    <property type="evidence" value="ECO:0007669"/>
    <property type="project" value="InterPro"/>
</dbReference>
<dbReference type="Pfam" id="PF06722">
    <property type="entry name" value="EryCIII-like_C"/>
    <property type="match status" value="1"/>
</dbReference>
<reference evidence="4 5" key="1">
    <citation type="submission" date="2016-10" db="EMBL/GenBank/DDBJ databases">
        <authorList>
            <person name="de Groot N.N."/>
        </authorList>
    </citation>
    <scope>NUCLEOTIDE SEQUENCE [LARGE SCALE GENOMIC DNA]</scope>
    <source>
        <strain evidence="4 5">CGMCC 4.2026</strain>
    </source>
</reference>
<evidence type="ECO:0000256" key="1">
    <source>
        <dbReference type="ARBA" id="ARBA00022679"/>
    </source>
</evidence>
<dbReference type="CDD" id="cd03784">
    <property type="entry name" value="GT1_Gtf-like"/>
    <property type="match status" value="1"/>
</dbReference>
<evidence type="ECO:0000259" key="3">
    <source>
        <dbReference type="Pfam" id="PF06722"/>
    </source>
</evidence>
<dbReference type="InterPro" id="IPR002213">
    <property type="entry name" value="UDP_glucos_trans"/>
</dbReference>
<evidence type="ECO:0000259" key="2">
    <source>
        <dbReference type="Pfam" id="PF03033"/>
    </source>
</evidence>
<dbReference type="InterPro" id="IPR004276">
    <property type="entry name" value="GlycoTrans_28_N"/>
</dbReference>
<feature type="domain" description="Erythromycin biosynthesis protein CIII-like C-terminal" evidence="3">
    <location>
        <begin position="312"/>
        <end position="417"/>
    </location>
</feature>
<gene>
    <name evidence="4" type="ORF">SAMN05216267_102032</name>
</gene>
<dbReference type="Gene3D" id="3.40.50.2000">
    <property type="entry name" value="Glycogen Phosphorylase B"/>
    <property type="match status" value="2"/>
</dbReference>
<proteinExistence type="predicted"/>
<dbReference type="InterPro" id="IPR010610">
    <property type="entry name" value="EryCIII-like_C"/>
</dbReference>
<dbReference type="FunFam" id="3.40.50.2000:FF:000009">
    <property type="entry name" value="Sterol 3-beta-glucosyltransferase UGT80A2"/>
    <property type="match status" value="1"/>
</dbReference>
<sequence>MPRNVFAGASPGAILITVRVAIMTAGSRGDVAPYTGLGHGLARAGHEVTVVTHERFAGPVAAAGLGFRAVPVDPRAELASRSGQRLHRSWSPAGKLTRLLGLARSLVGEVAEALLAAAVDSELLLVNGAVAPLGQVIAEGLDVPCVGVYLQPLSGTREFAPPMIGTGSWGGPANLLGAGAVSAALDLVFPDACRALRARFGLPRRGVRATRRAYERADWPVFHGFSPLVVPRPADWRPGLAVTGYWWPHEAPGARLPDDVEEFLAAGPPPVFVGLGSATVPDPAELSAAVARGLRAAGVRGVVQRGWSGLRAEGDDMLAVGDVPHGLLFPRMAAVVHHAGAGTTAAGLRAGVPAVPVPVQFDAAFWARRLASLGVAPRPVPLRRLTADALGAAVREAIGDPSYGQRATAVAEAIRAEDGVRPVREAVDRLALGAT</sequence>
<feature type="domain" description="Glycosyltransferase family 28 N-terminal" evidence="2">
    <location>
        <begin position="20"/>
        <end position="77"/>
    </location>
</feature>
<dbReference type="EMBL" id="FODD01000020">
    <property type="protein sequence ID" value="SEO21531.1"/>
    <property type="molecule type" value="Genomic_DNA"/>
</dbReference>
<dbReference type="PANTHER" id="PTHR48050">
    <property type="entry name" value="STEROL 3-BETA-GLUCOSYLTRANSFERASE"/>
    <property type="match status" value="1"/>
</dbReference>
<name>A0A1H8MVR0_9ACTN</name>
<keyword evidence="1 4" id="KW-0808">Transferase</keyword>
<organism evidence="4 5">
    <name type="scientific">Actinacidiphila rubida</name>
    <dbReference type="NCBI Taxonomy" id="310780"/>
    <lineage>
        <taxon>Bacteria</taxon>
        <taxon>Bacillati</taxon>
        <taxon>Actinomycetota</taxon>
        <taxon>Actinomycetes</taxon>
        <taxon>Kitasatosporales</taxon>
        <taxon>Streptomycetaceae</taxon>
        <taxon>Actinacidiphila</taxon>
    </lineage>
</organism>
<accession>A0A1H8MVR0</accession>
<dbReference type="SUPFAM" id="SSF53756">
    <property type="entry name" value="UDP-Glycosyltransferase/glycogen phosphorylase"/>
    <property type="match status" value="1"/>
</dbReference>
<dbReference type="GO" id="GO:0016758">
    <property type="term" value="F:hexosyltransferase activity"/>
    <property type="evidence" value="ECO:0007669"/>
    <property type="project" value="InterPro"/>
</dbReference>
<evidence type="ECO:0000313" key="4">
    <source>
        <dbReference type="EMBL" id="SEO21531.1"/>
    </source>
</evidence>
<dbReference type="GO" id="GO:0033072">
    <property type="term" value="P:vancomycin biosynthetic process"/>
    <property type="evidence" value="ECO:0007669"/>
    <property type="project" value="UniProtKB-ARBA"/>
</dbReference>
<dbReference type="Proteomes" id="UP000181951">
    <property type="component" value="Unassembled WGS sequence"/>
</dbReference>
<dbReference type="STRING" id="310780.SAMN05216267_102032"/>